<gene>
    <name evidence="1" type="ORF">SDC9_182389</name>
</gene>
<dbReference type="AlphaFoldDB" id="A0A645H7B9"/>
<protein>
    <submittedName>
        <fullName evidence="1">Uncharacterized protein</fullName>
    </submittedName>
</protein>
<organism evidence="1">
    <name type="scientific">bioreactor metagenome</name>
    <dbReference type="NCBI Taxonomy" id="1076179"/>
    <lineage>
        <taxon>unclassified sequences</taxon>
        <taxon>metagenomes</taxon>
        <taxon>ecological metagenomes</taxon>
    </lineage>
</organism>
<name>A0A645H7B9_9ZZZZ</name>
<evidence type="ECO:0000313" key="1">
    <source>
        <dbReference type="EMBL" id="MPN34895.1"/>
    </source>
</evidence>
<reference evidence="1" key="1">
    <citation type="submission" date="2019-08" db="EMBL/GenBank/DDBJ databases">
        <authorList>
            <person name="Kucharzyk K."/>
            <person name="Murdoch R.W."/>
            <person name="Higgins S."/>
            <person name="Loffler F."/>
        </authorList>
    </citation>
    <scope>NUCLEOTIDE SEQUENCE</scope>
</reference>
<sequence length="93" mass="10759">MMLEKAHHKLIGNLSGLFHRTGPQRPAHRIKMFLTEGLGIAMLIQILINTELCIDLFHIQIFIGGIETEQIRQHRAKISIQKILWAEKQGEFF</sequence>
<accession>A0A645H7B9</accession>
<dbReference type="EMBL" id="VSSQ01088174">
    <property type="protein sequence ID" value="MPN34895.1"/>
    <property type="molecule type" value="Genomic_DNA"/>
</dbReference>
<comment type="caution">
    <text evidence="1">The sequence shown here is derived from an EMBL/GenBank/DDBJ whole genome shotgun (WGS) entry which is preliminary data.</text>
</comment>
<proteinExistence type="predicted"/>